<keyword evidence="3" id="KW-1185">Reference proteome</keyword>
<evidence type="ECO:0000313" key="2">
    <source>
        <dbReference type="EMBL" id="EJK61319.1"/>
    </source>
</evidence>
<sequence>MHLASRWLPASSFAIHPVNIHPARSTNRAAVALYKTLQALGGQAVEKHHEHRWPPHLPSQHPIVQPESEQSSGLAHSKSNTFMMPWTPVRPPGTRYKANGRIHAMLVIKLRLLAPPSHGQLSRRFDVMRESDIIHDPKTLGILPGLRLTSRESGPSPPWPTPCETNGASTALPKGRSRSESREGYGWN</sequence>
<evidence type="ECO:0000256" key="1">
    <source>
        <dbReference type="SAM" id="MobiDB-lite"/>
    </source>
</evidence>
<comment type="caution">
    <text evidence="2">The sequence shown here is derived from an EMBL/GenBank/DDBJ whole genome shotgun (WGS) entry which is preliminary data.</text>
</comment>
<gene>
    <name evidence="2" type="ORF">THAOC_18223</name>
</gene>
<accession>K0S8R0</accession>
<protein>
    <submittedName>
        <fullName evidence="2">Uncharacterized protein</fullName>
    </submittedName>
</protein>
<dbReference type="EMBL" id="AGNL01020155">
    <property type="protein sequence ID" value="EJK61319.1"/>
    <property type="molecule type" value="Genomic_DNA"/>
</dbReference>
<feature type="region of interest" description="Disordered" evidence="1">
    <location>
        <begin position="147"/>
        <end position="188"/>
    </location>
</feature>
<feature type="compositionally biased region" description="Basic and acidic residues" evidence="1">
    <location>
        <begin position="177"/>
        <end position="188"/>
    </location>
</feature>
<evidence type="ECO:0000313" key="3">
    <source>
        <dbReference type="Proteomes" id="UP000266841"/>
    </source>
</evidence>
<feature type="region of interest" description="Disordered" evidence="1">
    <location>
        <begin position="47"/>
        <end position="75"/>
    </location>
</feature>
<organism evidence="2 3">
    <name type="scientific">Thalassiosira oceanica</name>
    <name type="common">Marine diatom</name>
    <dbReference type="NCBI Taxonomy" id="159749"/>
    <lineage>
        <taxon>Eukaryota</taxon>
        <taxon>Sar</taxon>
        <taxon>Stramenopiles</taxon>
        <taxon>Ochrophyta</taxon>
        <taxon>Bacillariophyta</taxon>
        <taxon>Coscinodiscophyceae</taxon>
        <taxon>Thalassiosirophycidae</taxon>
        <taxon>Thalassiosirales</taxon>
        <taxon>Thalassiosiraceae</taxon>
        <taxon>Thalassiosira</taxon>
    </lineage>
</organism>
<reference evidence="2 3" key="1">
    <citation type="journal article" date="2012" name="Genome Biol.">
        <title>Genome and low-iron response of an oceanic diatom adapted to chronic iron limitation.</title>
        <authorList>
            <person name="Lommer M."/>
            <person name="Specht M."/>
            <person name="Roy A.S."/>
            <person name="Kraemer L."/>
            <person name="Andreson R."/>
            <person name="Gutowska M.A."/>
            <person name="Wolf J."/>
            <person name="Bergner S.V."/>
            <person name="Schilhabel M.B."/>
            <person name="Klostermeier U.C."/>
            <person name="Beiko R.G."/>
            <person name="Rosenstiel P."/>
            <person name="Hippler M."/>
            <person name="Laroche J."/>
        </authorList>
    </citation>
    <scope>NUCLEOTIDE SEQUENCE [LARGE SCALE GENOMIC DNA]</scope>
    <source>
        <strain evidence="2 3">CCMP1005</strain>
    </source>
</reference>
<proteinExistence type="predicted"/>
<dbReference type="Proteomes" id="UP000266841">
    <property type="component" value="Unassembled WGS sequence"/>
</dbReference>
<name>K0S8R0_THAOC</name>
<dbReference type="AlphaFoldDB" id="K0S8R0"/>